<organism evidence="3 4">
    <name type="scientific">Friedmanniomyces endolithicus</name>
    <dbReference type="NCBI Taxonomy" id="329885"/>
    <lineage>
        <taxon>Eukaryota</taxon>
        <taxon>Fungi</taxon>
        <taxon>Dikarya</taxon>
        <taxon>Ascomycota</taxon>
        <taxon>Pezizomycotina</taxon>
        <taxon>Dothideomycetes</taxon>
        <taxon>Dothideomycetidae</taxon>
        <taxon>Mycosphaerellales</taxon>
        <taxon>Teratosphaeriaceae</taxon>
        <taxon>Friedmanniomyces</taxon>
    </lineage>
</organism>
<evidence type="ECO:0000259" key="2">
    <source>
        <dbReference type="Pfam" id="PF25080"/>
    </source>
</evidence>
<reference evidence="3 4" key="1">
    <citation type="submission" date="2017-03" db="EMBL/GenBank/DDBJ databases">
        <title>Genomes of endolithic fungi from Antarctica.</title>
        <authorList>
            <person name="Coleine C."/>
            <person name="Masonjones S."/>
            <person name="Stajich J.E."/>
        </authorList>
    </citation>
    <scope>NUCLEOTIDE SEQUENCE [LARGE SCALE GENOMIC DNA]</scope>
    <source>
        <strain evidence="3 4">CCFEE 5311</strain>
    </source>
</reference>
<feature type="compositionally biased region" description="Basic and acidic residues" evidence="1">
    <location>
        <begin position="328"/>
        <end position="343"/>
    </location>
</feature>
<feature type="compositionally biased region" description="Low complexity" evidence="1">
    <location>
        <begin position="296"/>
        <end position="316"/>
    </location>
</feature>
<gene>
    <name evidence="3" type="ORF">B0A54_05090</name>
</gene>
<comment type="caution">
    <text evidence="3">The sequence shown here is derived from an EMBL/GenBank/DDBJ whole genome shotgun (WGS) entry which is preliminary data.</text>
</comment>
<dbReference type="EMBL" id="NAJP01000015">
    <property type="protein sequence ID" value="TKA44346.1"/>
    <property type="molecule type" value="Genomic_DNA"/>
</dbReference>
<evidence type="ECO:0000313" key="3">
    <source>
        <dbReference type="EMBL" id="TKA44346.1"/>
    </source>
</evidence>
<evidence type="ECO:0000313" key="4">
    <source>
        <dbReference type="Proteomes" id="UP000310066"/>
    </source>
</evidence>
<feature type="compositionally biased region" description="Low complexity" evidence="1">
    <location>
        <begin position="96"/>
        <end position="106"/>
    </location>
</feature>
<feature type="region of interest" description="Disordered" evidence="1">
    <location>
        <begin position="365"/>
        <end position="393"/>
    </location>
</feature>
<protein>
    <recommendedName>
        <fullName evidence="2">RING zinc finger-like domain-containing protein</fullName>
    </recommendedName>
</protein>
<evidence type="ECO:0000256" key="1">
    <source>
        <dbReference type="SAM" id="MobiDB-lite"/>
    </source>
</evidence>
<name>A0A4U0V8Q6_9PEZI</name>
<sequence length="587" mass="63582">MPPRAPLQGSFSLTDINNEVVCPLRNHDSSSCRKRCLGEKRFRSMQEHIRRAHPEYYIPKLPATKESFELMITSPPHERPLQDTHGNAVQLPPPSQQQQQQHQQHQQHSDPSGLSPVFNLDPGAGLSSFEGYHALGSHDGGYYTAGDAEAAAIYSSMQAQQRSSDEYRRGSLIPAASAAAALAQLHYHRPDSADWGGDNNNIGQVITFPSMQISPTITEADFLQNFYADQHNDMKNHFHVDPALEDASFNLPDSGVAMTDHSSYPVSSSHEHGGLLPSSLAHSPPDRTPTLPPLQRSLSRPHGSSSGRPRKSSLLGQQARLGKHERRKSKDLTKRSSGDRKAFSAEPSAAALYGKRWEDLIDAATSATEEEGSRDLTPVSEVPSPPTLPIPPGKADPLLADPSLALPIPPKRFPDLPSPFRNGLAVPILPSLAPEPRPHPSGPEEDPHLADLQPFPSVDSSLSSSLSHHHHHHHHSSADSTGSQFHIMHAASMDNSTSSPTTNNNLYSAGASTAAPHASAATVQIYCAGCRRLCVLKESYACTNCICGLCGNCVEAIISGQSRGRMSMCPRCNGMDSGFKPFQLDLR</sequence>
<feature type="domain" description="RING zinc finger-like" evidence="2">
    <location>
        <begin position="525"/>
        <end position="572"/>
    </location>
</feature>
<dbReference type="Proteomes" id="UP000310066">
    <property type="component" value="Unassembled WGS sequence"/>
</dbReference>
<feature type="region of interest" description="Disordered" evidence="1">
    <location>
        <begin position="428"/>
        <end position="482"/>
    </location>
</feature>
<feature type="region of interest" description="Disordered" evidence="1">
    <location>
        <begin position="75"/>
        <end position="120"/>
    </location>
</feature>
<dbReference type="InterPro" id="IPR056929">
    <property type="entry name" value="Znf_RING-like"/>
</dbReference>
<proteinExistence type="predicted"/>
<dbReference type="Pfam" id="PF25080">
    <property type="entry name" value="zf_RING-like"/>
    <property type="match status" value="1"/>
</dbReference>
<dbReference type="STRING" id="329885.A0A4U0V8Q6"/>
<accession>A0A4U0V8Q6</accession>
<dbReference type="OrthoDB" id="5405791at2759"/>
<feature type="compositionally biased region" description="Pro residues" evidence="1">
    <location>
        <begin position="383"/>
        <end position="393"/>
    </location>
</feature>
<feature type="region of interest" description="Disordered" evidence="1">
    <location>
        <begin position="260"/>
        <end position="346"/>
    </location>
</feature>
<dbReference type="AlphaFoldDB" id="A0A4U0V8Q6"/>